<dbReference type="Proteomes" id="UP000321533">
    <property type="component" value="Chromosome"/>
</dbReference>
<name>A0A5B8V8Q2_9BACT</name>
<dbReference type="OrthoDB" id="894042at2"/>
<reference evidence="1 2" key="1">
    <citation type="journal article" date="2016" name="Int. J. Syst. Evol. Microbiol.">
        <title>Panacibacter ginsenosidivorans gen. nov., sp. nov., with ginsenoside converting activity isolated from soil of a ginseng field.</title>
        <authorList>
            <person name="Siddiqi M.Z."/>
            <person name="Muhammad Shafi S."/>
            <person name="Choi K.D."/>
            <person name="Im W.T."/>
        </authorList>
    </citation>
    <scope>NUCLEOTIDE SEQUENCE [LARGE SCALE GENOMIC DNA]</scope>
    <source>
        <strain evidence="1 2">Gsoil1550</strain>
    </source>
</reference>
<dbReference type="RefSeq" id="WP_147189591.1">
    <property type="nucleotide sequence ID" value="NZ_CP042435.1"/>
</dbReference>
<dbReference type="KEGG" id="pgin:FRZ67_10930"/>
<evidence type="ECO:0000313" key="2">
    <source>
        <dbReference type="Proteomes" id="UP000321533"/>
    </source>
</evidence>
<dbReference type="EMBL" id="CP042435">
    <property type="protein sequence ID" value="QEC67784.1"/>
    <property type="molecule type" value="Genomic_DNA"/>
</dbReference>
<gene>
    <name evidence="1" type="ORF">FRZ67_10930</name>
</gene>
<proteinExistence type="predicted"/>
<keyword evidence="2" id="KW-1185">Reference proteome</keyword>
<evidence type="ECO:0000313" key="1">
    <source>
        <dbReference type="EMBL" id="QEC67784.1"/>
    </source>
</evidence>
<sequence>MKKYVVIFLFSLYLFGATDAYQLLKLPLFVEHYLVHKQQNPDLSIAGFLQIHYNDGLLVVDADFDQDMQLPFKTTPVVFSQTTNIIVPFAASIEPITPHKIKEVYIIYNQQVNNLNQGKSIFQPPRQC</sequence>
<dbReference type="AlphaFoldDB" id="A0A5B8V8Q2"/>
<protein>
    <submittedName>
        <fullName evidence="1">Uncharacterized protein</fullName>
    </submittedName>
</protein>
<organism evidence="1 2">
    <name type="scientific">Panacibacter ginsenosidivorans</name>
    <dbReference type="NCBI Taxonomy" id="1813871"/>
    <lineage>
        <taxon>Bacteria</taxon>
        <taxon>Pseudomonadati</taxon>
        <taxon>Bacteroidota</taxon>
        <taxon>Chitinophagia</taxon>
        <taxon>Chitinophagales</taxon>
        <taxon>Chitinophagaceae</taxon>
        <taxon>Panacibacter</taxon>
    </lineage>
</organism>
<accession>A0A5B8V8Q2</accession>